<gene>
    <name evidence="2" type="ORF">NQZ67_20195</name>
</gene>
<keyword evidence="3" id="KW-1185">Reference proteome</keyword>
<dbReference type="SUPFAM" id="SSF56300">
    <property type="entry name" value="Metallo-dependent phosphatases"/>
    <property type="match status" value="1"/>
</dbReference>
<dbReference type="Proteomes" id="UP001141950">
    <property type="component" value="Unassembled WGS sequence"/>
</dbReference>
<evidence type="ECO:0000313" key="2">
    <source>
        <dbReference type="EMBL" id="MCR2806206.1"/>
    </source>
</evidence>
<dbReference type="GO" id="GO:0016791">
    <property type="term" value="F:phosphatase activity"/>
    <property type="evidence" value="ECO:0007669"/>
    <property type="project" value="TreeGrafter"/>
</dbReference>
<comment type="caution">
    <text evidence="2">The sequence shown here is derived from an EMBL/GenBank/DDBJ whole genome shotgun (WGS) entry which is preliminary data.</text>
</comment>
<dbReference type="InterPro" id="IPR004843">
    <property type="entry name" value="Calcineurin-like_PHP"/>
</dbReference>
<dbReference type="Gene3D" id="3.60.21.10">
    <property type="match status" value="1"/>
</dbReference>
<dbReference type="PANTHER" id="PTHR42850:SF4">
    <property type="entry name" value="ZINC-DEPENDENT ENDOPOLYPHOSPHATASE"/>
    <property type="match status" value="1"/>
</dbReference>
<dbReference type="Pfam" id="PF00149">
    <property type="entry name" value="Metallophos"/>
    <property type="match status" value="1"/>
</dbReference>
<dbReference type="EMBL" id="JANIPJ010000015">
    <property type="protein sequence ID" value="MCR2806206.1"/>
    <property type="molecule type" value="Genomic_DNA"/>
</dbReference>
<dbReference type="GO" id="GO:0008803">
    <property type="term" value="F:bis(5'-nucleosyl)-tetraphosphatase (symmetrical) activity"/>
    <property type="evidence" value="ECO:0007669"/>
    <property type="project" value="TreeGrafter"/>
</dbReference>
<dbReference type="AlphaFoldDB" id="A0A9X2MUQ4"/>
<dbReference type="InterPro" id="IPR050126">
    <property type="entry name" value="Ap4A_hydrolase"/>
</dbReference>
<dbReference type="RefSeq" id="WP_257449417.1">
    <property type="nucleotide sequence ID" value="NZ_JANIPJ010000015.1"/>
</dbReference>
<evidence type="ECO:0000259" key="1">
    <source>
        <dbReference type="Pfam" id="PF00149"/>
    </source>
</evidence>
<protein>
    <submittedName>
        <fullName evidence="2">Metallophosphoesterase</fullName>
    </submittedName>
</protein>
<reference evidence="2" key="1">
    <citation type="submission" date="2022-08" db="EMBL/GenBank/DDBJ databases">
        <title>The genomic sequence of strain Paenibacillus sp. SCIV0701.</title>
        <authorList>
            <person name="Zhao H."/>
        </authorList>
    </citation>
    <scope>NUCLEOTIDE SEQUENCE</scope>
    <source>
        <strain evidence="2">SCIV0701</strain>
    </source>
</reference>
<dbReference type="InterPro" id="IPR029052">
    <property type="entry name" value="Metallo-depent_PP-like"/>
</dbReference>
<organism evidence="2 3">
    <name type="scientific">Paenibacillus soyae</name>
    <dbReference type="NCBI Taxonomy" id="2969249"/>
    <lineage>
        <taxon>Bacteria</taxon>
        <taxon>Bacillati</taxon>
        <taxon>Bacillota</taxon>
        <taxon>Bacilli</taxon>
        <taxon>Bacillales</taxon>
        <taxon>Paenibacillaceae</taxon>
        <taxon>Paenibacillus</taxon>
    </lineage>
</organism>
<dbReference type="PANTHER" id="PTHR42850">
    <property type="entry name" value="METALLOPHOSPHOESTERASE"/>
    <property type="match status" value="1"/>
</dbReference>
<dbReference type="GO" id="GO:0005737">
    <property type="term" value="C:cytoplasm"/>
    <property type="evidence" value="ECO:0007669"/>
    <property type="project" value="TreeGrafter"/>
</dbReference>
<feature type="domain" description="Calcineurin-like phosphoesterase" evidence="1">
    <location>
        <begin position="12"/>
        <end position="147"/>
    </location>
</feature>
<evidence type="ECO:0000313" key="3">
    <source>
        <dbReference type="Proteomes" id="UP001141950"/>
    </source>
</evidence>
<dbReference type="GO" id="GO:0110154">
    <property type="term" value="P:RNA decapping"/>
    <property type="evidence" value="ECO:0007669"/>
    <property type="project" value="TreeGrafter"/>
</dbReference>
<sequence length="247" mass="27592">MNSGLLQNGGNRLLAISDIHGHKEGLLRLLQEAGYDPSKDRLVMLGDYIDADNPVSWRTIDLVRELESQGAVALPGNQELKLVSAYKRSRRRRGFRASGRLVSYVKWIQSLPLTHMEDEVLFVHAGIRPGIPYASQSVRDLTEIREEFHTYPVDGLASLIDADPANLPARRFSRIMFGHTPTFKLGAAPGEIWADERRIAIDTGSKHGHRLTLLDTGSGVTFSCRTEAGYRSMDFQVGTAKDRLRRP</sequence>
<name>A0A9X2MUQ4_9BACL</name>
<accession>A0A9X2MUQ4</accession>
<proteinExistence type="predicted"/>